<dbReference type="InterPro" id="IPR007122">
    <property type="entry name" value="Villin/Gelsolin"/>
</dbReference>
<dbReference type="CDD" id="cd11280">
    <property type="entry name" value="gelsolin_like"/>
    <property type="match status" value="1"/>
</dbReference>
<sequence>PFCLNDVTSLRSLSLRDNHVSNSQISARLFDIPDLSILDISHNNLQAFPKDIENAKGLIVLNLSHNEIEQIPNHVFLSLFELVHLNLSNNKIDTLPPQMRRLTSLQVLILNNNPLIHAQLRQLSSMHSLETLHLSNTKRTLNNVPAILEQLPHLSDLDLSANDLPAVPDVVYKLKALKRLNLNDNQITELTSQSDSWPQLEILQLCRNKLRNLPQQLMRCTKLRRLYLNTNQISLYGLPRGIFNLEKLEVFSAADNNLETIPDALCRLGSLKVLNLNRNKLLTLPEAIHFLQLKELDVSDNPDFIMPPKPKECQKGSGPAFYNIDFSLANQLKLAGQVAPEQPPATTDIQQKRAARIRRLNKPEQRNQTGSGGSSETVLRGMRETAKRKNASDSNTGINGHYNDNEEIAGRRWDEQIERPQLNYSEFFDGGIGHVAGITSWEIENFLPKQLEHQLNGIFYTGDCYIILNTMIELSGNTDWNIYFWIGKDATLDKQACAAMHAVNLRNMLGASCRTQREEQGDETEEFLALFNSHLRIIDGARTETGFWVVRDVEHPTHFYRASGTQKLHVELVPTGATSLDSRYVFFLDVGPRLYIWNGKKCNSMTRAKTRLFVEKLNKSERKGLSELIQINQGDETDKFWNELGGKPNNFQLVNHVPDNFNPAKSILYKVDLGQEFIELPQVELEPGGVLKKELLHTRNIYILDCYTELFVWIGKKSARLVRMAATRLAVELLSMIQRPEHSVITKTLEGAETQVFKSKFDAWDDVLAVDFTRTAENVSKKGANMKKILQENEMKTNLTALFKNRPQWQTREAAREALEDWNIFLLQPFSMFVYENKKFVKLPDDERGQFYSHDSYLFVARYLLPSEDESMDNSELEDEIKDSDTERIVYFWQGRSANNTAWLSFNFTFKQELIDVLGDFEIIQLIQQQENQRFMAHFNRKFVIHNGKRRTAAERLHMPVQRLTQTEMYHIRWCYSTIMTRCIQIEATAANLCSEF</sequence>
<proteinExistence type="predicted"/>
<dbReference type="SUPFAM" id="SSF52058">
    <property type="entry name" value="L domain-like"/>
    <property type="match status" value="1"/>
</dbReference>
<dbReference type="Pfam" id="PF13855">
    <property type="entry name" value="LRR_8"/>
    <property type="match status" value="2"/>
</dbReference>
<organism evidence="5 6">
    <name type="scientific">Rotaria socialis</name>
    <dbReference type="NCBI Taxonomy" id="392032"/>
    <lineage>
        <taxon>Eukaryota</taxon>
        <taxon>Metazoa</taxon>
        <taxon>Spiralia</taxon>
        <taxon>Gnathifera</taxon>
        <taxon>Rotifera</taxon>
        <taxon>Eurotatoria</taxon>
        <taxon>Bdelloidea</taxon>
        <taxon>Philodinida</taxon>
        <taxon>Philodinidae</taxon>
        <taxon>Rotaria</taxon>
    </lineage>
</organism>
<dbReference type="EMBL" id="CAJOBR010007419">
    <property type="protein sequence ID" value="CAF4862638.1"/>
    <property type="molecule type" value="Genomic_DNA"/>
</dbReference>
<dbReference type="Gene3D" id="3.80.10.10">
    <property type="entry name" value="Ribonuclease Inhibitor"/>
    <property type="match status" value="2"/>
</dbReference>
<dbReference type="InterPro" id="IPR001611">
    <property type="entry name" value="Leu-rich_rpt"/>
</dbReference>
<dbReference type="GO" id="GO:0051014">
    <property type="term" value="P:actin filament severing"/>
    <property type="evidence" value="ECO:0007669"/>
    <property type="project" value="TreeGrafter"/>
</dbReference>
<dbReference type="SMART" id="SM00262">
    <property type="entry name" value="GEL"/>
    <property type="match status" value="4"/>
</dbReference>
<dbReference type="GO" id="GO:0051016">
    <property type="term" value="P:barbed-end actin filament capping"/>
    <property type="evidence" value="ECO:0007669"/>
    <property type="project" value="TreeGrafter"/>
</dbReference>
<dbReference type="InterPro" id="IPR029006">
    <property type="entry name" value="ADF-H/Gelsolin-like_dom_sf"/>
</dbReference>
<dbReference type="Pfam" id="PF00626">
    <property type="entry name" value="Gelsolin"/>
    <property type="match status" value="3"/>
</dbReference>
<evidence type="ECO:0000256" key="1">
    <source>
        <dbReference type="ARBA" id="ARBA00022614"/>
    </source>
</evidence>
<dbReference type="GO" id="GO:0005634">
    <property type="term" value="C:nucleus"/>
    <property type="evidence" value="ECO:0007669"/>
    <property type="project" value="TreeGrafter"/>
</dbReference>
<dbReference type="SMART" id="SM00364">
    <property type="entry name" value="LRR_BAC"/>
    <property type="match status" value="5"/>
</dbReference>
<comment type="caution">
    <text evidence="5">The sequence shown here is derived from an EMBL/GenBank/DDBJ whole genome shotgun (WGS) entry which is preliminary data.</text>
</comment>
<protein>
    <recommendedName>
        <fullName evidence="4">Gelsolin-like domain-containing protein</fullName>
    </recommendedName>
</protein>
<dbReference type="InterPro" id="IPR032675">
    <property type="entry name" value="LRR_dom_sf"/>
</dbReference>
<name>A0A821SWC0_9BILA</name>
<dbReference type="AlphaFoldDB" id="A0A821SWC0"/>
<dbReference type="GO" id="GO:0030239">
    <property type="term" value="P:myofibril assembly"/>
    <property type="evidence" value="ECO:0007669"/>
    <property type="project" value="TreeGrafter"/>
</dbReference>
<keyword evidence="1" id="KW-0433">Leucine-rich repeat</keyword>
<feature type="region of interest" description="Disordered" evidence="3">
    <location>
        <begin position="359"/>
        <end position="379"/>
    </location>
</feature>
<feature type="non-terminal residue" evidence="5">
    <location>
        <position position="1"/>
    </location>
</feature>
<dbReference type="CDD" id="cd11292">
    <property type="entry name" value="gelsolin_S3_like"/>
    <property type="match status" value="1"/>
</dbReference>
<evidence type="ECO:0000313" key="5">
    <source>
        <dbReference type="EMBL" id="CAF4862638.1"/>
    </source>
</evidence>
<dbReference type="GO" id="GO:0005737">
    <property type="term" value="C:cytoplasm"/>
    <property type="evidence" value="ECO:0007669"/>
    <property type="project" value="TreeGrafter"/>
</dbReference>
<dbReference type="GO" id="GO:0015629">
    <property type="term" value="C:actin cytoskeleton"/>
    <property type="evidence" value="ECO:0007669"/>
    <property type="project" value="TreeGrafter"/>
</dbReference>
<dbReference type="SUPFAM" id="SSF55753">
    <property type="entry name" value="Actin depolymerizing proteins"/>
    <property type="match status" value="4"/>
</dbReference>
<dbReference type="SMART" id="SM00369">
    <property type="entry name" value="LRR_TYP"/>
    <property type="match status" value="10"/>
</dbReference>
<dbReference type="PRINTS" id="PR00597">
    <property type="entry name" value="GELSOLIN"/>
</dbReference>
<feature type="domain" description="Gelsolin-like" evidence="4">
    <location>
        <begin position="573"/>
        <end position="641"/>
    </location>
</feature>
<evidence type="ECO:0000313" key="6">
    <source>
        <dbReference type="Proteomes" id="UP000663848"/>
    </source>
</evidence>
<feature type="non-terminal residue" evidence="5">
    <location>
        <position position="997"/>
    </location>
</feature>
<feature type="domain" description="Gelsolin-like" evidence="4">
    <location>
        <begin position="459"/>
        <end position="528"/>
    </location>
</feature>
<dbReference type="Proteomes" id="UP000663848">
    <property type="component" value="Unassembled WGS sequence"/>
</dbReference>
<dbReference type="PANTHER" id="PTHR11977">
    <property type="entry name" value="VILLIN"/>
    <property type="match status" value="1"/>
</dbReference>
<evidence type="ECO:0000259" key="4">
    <source>
        <dbReference type="Pfam" id="PF00626"/>
    </source>
</evidence>
<dbReference type="PROSITE" id="PS51450">
    <property type="entry name" value="LRR"/>
    <property type="match status" value="3"/>
</dbReference>
<feature type="region of interest" description="Disordered" evidence="3">
    <location>
        <begin position="384"/>
        <end position="403"/>
    </location>
</feature>
<gene>
    <name evidence="5" type="ORF">QYT958_LOCUS28040</name>
</gene>
<dbReference type="GO" id="GO:0051015">
    <property type="term" value="F:actin filament binding"/>
    <property type="evidence" value="ECO:0007669"/>
    <property type="project" value="InterPro"/>
</dbReference>
<dbReference type="CDD" id="cd11290">
    <property type="entry name" value="gelsolin_S1_like"/>
    <property type="match status" value="1"/>
</dbReference>
<feature type="compositionally biased region" description="Polar residues" evidence="3">
    <location>
        <begin position="366"/>
        <end position="377"/>
    </location>
</feature>
<dbReference type="InterPro" id="IPR003591">
    <property type="entry name" value="Leu-rich_rpt_typical-subtyp"/>
</dbReference>
<dbReference type="InterPro" id="IPR007123">
    <property type="entry name" value="Gelsolin-like_dom"/>
</dbReference>
<accession>A0A821SWC0</accession>
<evidence type="ECO:0000256" key="3">
    <source>
        <dbReference type="SAM" id="MobiDB-lite"/>
    </source>
</evidence>
<evidence type="ECO:0000256" key="2">
    <source>
        <dbReference type="ARBA" id="ARBA00022737"/>
    </source>
</evidence>
<dbReference type="GO" id="GO:0005546">
    <property type="term" value="F:phosphatidylinositol-4,5-bisphosphate binding"/>
    <property type="evidence" value="ECO:0007669"/>
    <property type="project" value="TreeGrafter"/>
</dbReference>
<dbReference type="Gene3D" id="3.40.20.10">
    <property type="entry name" value="Severin"/>
    <property type="match status" value="4"/>
</dbReference>
<reference evidence="5" key="1">
    <citation type="submission" date="2021-02" db="EMBL/GenBank/DDBJ databases">
        <authorList>
            <person name="Nowell W R."/>
        </authorList>
    </citation>
    <scope>NUCLEOTIDE SEQUENCE</scope>
</reference>
<feature type="domain" description="Gelsolin-like" evidence="4">
    <location>
        <begin position="687"/>
        <end position="757"/>
    </location>
</feature>
<keyword evidence="2" id="KW-0677">Repeat</keyword>
<dbReference type="PANTHER" id="PTHR11977:SF51">
    <property type="entry name" value="PROTEIN FLIGHTLESS-1 HOMOLOG"/>
    <property type="match status" value="1"/>
</dbReference>
<dbReference type="GO" id="GO:0008154">
    <property type="term" value="P:actin polymerization or depolymerization"/>
    <property type="evidence" value="ECO:0007669"/>
    <property type="project" value="TreeGrafter"/>
</dbReference>